<dbReference type="InterPro" id="IPR009057">
    <property type="entry name" value="Homeodomain-like_sf"/>
</dbReference>
<evidence type="ECO:0000256" key="3">
    <source>
        <dbReference type="SAM" id="MobiDB-lite"/>
    </source>
</evidence>
<reference evidence="5 6" key="1">
    <citation type="submission" date="2019-08" db="EMBL/GenBank/DDBJ databases">
        <authorList>
            <person name="Dong K."/>
        </authorList>
    </citation>
    <scope>NUCLEOTIDE SEQUENCE [LARGE SCALE GENOMIC DNA]</scope>
    <source>
        <strain evidence="5 6">JCM14558</strain>
    </source>
</reference>
<evidence type="ECO:0000259" key="4">
    <source>
        <dbReference type="PROSITE" id="PS50977"/>
    </source>
</evidence>
<evidence type="ECO:0000313" key="6">
    <source>
        <dbReference type="Proteomes" id="UP000321034"/>
    </source>
</evidence>
<evidence type="ECO:0000256" key="1">
    <source>
        <dbReference type="ARBA" id="ARBA00023125"/>
    </source>
</evidence>
<proteinExistence type="predicted"/>
<dbReference type="OrthoDB" id="956698at2"/>
<dbReference type="Pfam" id="PF00440">
    <property type="entry name" value="TetR_N"/>
    <property type="match status" value="1"/>
</dbReference>
<dbReference type="RefSeq" id="WP_147893542.1">
    <property type="nucleotide sequence ID" value="NZ_BAAANR010000001.1"/>
</dbReference>
<dbReference type="Gene3D" id="1.10.357.10">
    <property type="entry name" value="Tetracycline Repressor, domain 2"/>
    <property type="match status" value="1"/>
</dbReference>
<dbReference type="PROSITE" id="PS50977">
    <property type="entry name" value="HTH_TETR_2"/>
    <property type="match status" value="1"/>
</dbReference>
<dbReference type="Proteomes" id="UP000321034">
    <property type="component" value="Unassembled WGS sequence"/>
</dbReference>
<evidence type="ECO:0000313" key="5">
    <source>
        <dbReference type="EMBL" id="TXK12836.1"/>
    </source>
</evidence>
<name>A0A5C8I220_9MICO</name>
<gene>
    <name evidence="5" type="ORF">FVP77_05130</name>
</gene>
<keyword evidence="1 2" id="KW-0238">DNA-binding</keyword>
<organism evidence="5 6">
    <name type="scientific">Microbacterium hatanonis</name>
    <dbReference type="NCBI Taxonomy" id="404366"/>
    <lineage>
        <taxon>Bacteria</taxon>
        <taxon>Bacillati</taxon>
        <taxon>Actinomycetota</taxon>
        <taxon>Actinomycetes</taxon>
        <taxon>Micrococcales</taxon>
        <taxon>Microbacteriaceae</taxon>
        <taxon>Microbacterium</taxon>
    </lineage>
</organism>
<sequence>MPRERDEEAVLAASEAAIALFLRRGTLRVSVAELADTSGLAHRTFYRWFATKEQVLRPVFDWGTDEYARMLRTSPGPLHETVERAFDHVLWGEREARTRGLFPLVFADPSAQSVFFFAIHDGEHRIVDPLAERLDLSVGDPQVRATAAAVTASLRIALEDMIATGADPRPVHARALRAFAIPALSTSRAAARGTTDQPGGQGKDTP</sequence>
<dbReference type="GO" id="GO:0003677">
    <property type="term" value="F:DNA binding"/>
    <property type="evidence" value="ECO:0007669"/>
    <property type="project" value="UniProtKB-UniRule"/>
</dbReference>
<keyword evidence="6" id="KW-1185">Reference proteome</keyword>
<dbReference type="InterPro" id="IPR001647">
    <property type="entry name" value="HTH_TetR"/>
</dbReference>
<dbReference type="SUPFAM" id="SSF46689">
    <property type="entry name" value="Homeodomain-like"/>
    <property type="match status" value="1"/>
</dbReference>
<feature type="region of interest" description="Disordered" evidence="3">
    <location>
        <begin position="187"/>
        <end position="206"/>
    </location>
</feature>
<protein>
    <submittedName>
        <fullName evidence="5">TetR/AcrR family transcriptional regulator</fullName>
    </submittedName>
</protein>
<dbReference type="EMBL" id="VRSV01000001">
    <property type="protein sequence ID" value="TXK12836.1"/>
    <property type="molecule type" value="Genomic_DNA"/>
</dbReference>
<feature type="DNA-binding region" description="H-T-H motif" evidence="2">
    <location>
        <begin position="30"/>
        <end position="49"/>
    </location>
</feature>
<accession>A0A5C8I220</accession>
<dbReference type="AlphaFoldDB" id="A0A5C8I220"/>
<feature type="compositionally biased region" description="Polar residues" evidence="3">
    <location>
        <begin position="187"/>
        <end position="198"/>
    </location>
</feature>
<feature type="domain" description="HTH tetR-type" evidence="4">
    <location>
        <begin position="7"/>
        <end position="67"/>
    </location>
</feature>
<evidence type="ECO:0000256" key="2">
    <source>
        <dbReference type="PROSITE-ProRule" id="PRU00335"/>
    </source>
</evidence>
<comment type="caution">
    <text evidence="5">The sequence shown here is derived from an EMBL/GenBank/DDBJ whole genome shotgun (WGS) entry which is preliminary data.</text>
</comment>